<dbReference type="Proteomes" id="UP000054815">
    <property type="component" value="Unassembled WGS sequence"/>
</dbReference>
<proteinExistence type="predicted"/>
<comment type="caution">
    <text evidence="1">The sequence shown here is derived from an EMBL/GenBank/DDBJ whole genome shotgun (WGS) entry which is preliminary data.</text>
</comment>
<sequence length="65" mass="7824">MEQSKNGNADDMKQITVVTKEEEQERKRAVLCCTLCRDEVRIHLYKNFYYTQVRIYLQQVKGLMH</sequence>
<dbReference type="AlphaFoldDB" id="A0A0V0XXJ8"/>
<dbReference type="EMBL" id="JYDU01000105">
    <property type="protein sequence ID" value="KRX92701.1"/>
    <property type="molecule type" value="Genomic_DNA"/>
</dbReference>
<gene>
    <name evidence="1" type="ORF">T4E_6336</name>
</gene>
<accession>A0A0V0XXJ8</accession>
<name>A0A0V0XXJ8_TRIPS</name>
<protein>
    <submittedName>
        <fullName evidence="1">Uncharacterized protein</fullName>
    </submittedName>
</protein>
<reference evidence="1 2" key="1">
    <citation type="submission" date="2015-01" db="EMBL/GenBank/DDBJ databases">
        <title>Evolution of Trichinella species and genotypes.</title>
        <authorList>
            <person name="Korhonen P.K."/>
            <person name="Edoardo P."/>
            <person name="Giuseppe L.R."/>
            <person name="Gasser R.B."/>
        </authorList>
    </citation>
    <scope>NUCLEOTIDE SEQUENCE [LARGE SCALE GENOMIC DNA]</scope>
    <source>
        <strain evidence="1">ISS141</strain>
    </source>
</reference>
<organism evidence="1 2">
    <name type="scientific">Trichinella pseudospiralis</name>
    <name type="common">Parasitic roundworm</name>
    <dbReference type="NCBI Taxonomy" id="6337"/>
    <lineage>
        <taxon>Eukaryota</taxon>
        <taxon>Metazoa</taxon>
        <taxon>Ecdysozoa</taxon>
        <taxon>Nematoda</taxon>
        <taxon>Enoplea</taxon>
        <taxon>Dorylaimia</taxon>
        <taxon>Trichinellida</taxon>
        <taxon>Trichinellidae</taxon>
        <taxon>Trichinella</taxon>
    </lineage>
</organism>
<evidence type="ECO:0000313" key="2">
    <source>
        <dbReference type="Proteomes" id="UP000054815"/>
    </source>
</evidence>
<evidence type="ECO:0000313" key="1">
    <source>
        <dbReference type="EMBL" id="KRX92701.1"/>
    </source>
</evidence>